<keyword evidence="2" id="KW-1185">Reference proteome</keyword>
<dbReference type="VEuPathDB" id="FungiDB:HpaG811151"/>
<protein>
    <submittedName>
        <fullName evidence="1">Uncharacterized protein</fullName>
    </submittedName>
</protein>
<reference evidence="2" key="1">
    <citation type="journal article" date="2010" name="Science">
        <title>Signatures of adaptation to obligate biotrophy in the Hyaloperonospora arabidopsidis genome.</title>
        <authorList>
            <person name="Baxter L."/>
            <person name="Tripathy S."/>
            <person name="Ishaque N."/>
            <person name="Boot N."/>
            <person name="Cabral A."/>
            <person name="Kemen E."/>
            <person name="Thines M."/>
            <person name="Ah-Fong A."/>
            <person name="Anderson R."/>
            <person name="Badejoko W."/>
            <person name="Bittner-Eddy P."/>
            <person name="Boore J.L."/>
            <person name="Chibucos M.C."/>
            <person name="Coates M."/>
            <person name="Dehal P."/>
            <person name="Delehaunty K."/>
            <person name="Dong S."/>
            <person name="Downton P."/>
            <person name="Dumas B."/>
            <person name="Fabro G."/>
            <person name="Fronick C."/>
            <person name="Fuerstenberg S.I."/>
            <person name="Fulton L."/>
            <person name="Gaulin E."/>
            <person name="Govers F."/>
            <person name="Hughes L."/>
            <person name="Humphray S."/>
            <person name="Jiang R.H."/>
            <person name="Judelson H."/>
            <person name="Kamoun S."/>
            <person name="Kyung K."/>
            <person name="Meijer H."/>
            <person name="Minx P."/>
            <person name="Morris P."/>
            <person name="Nelson J."/>
            <person name="Phuntumart V."/>
            <person name="Qutob D."/>
            <person name="Rehmany A."/>
            <person name="Rougon-Cardoso A."/>
            <person name="Ryden P."/>
            <person name="Torto-Alalibo T."/>
            <person name="Studholme D."/>
            <person name="Wang Y."/>
            <person name="Win J."/>
            <person name="Wood J."/>
            <person name="Clifton S.W."/>
            <person name="Rogers J."/>
            <person name="Van den Ackerveken G."/>
            <person name="Jones J.D."/>
            <person name="McDowell J.M."/>
            <person name="Beynon J."/>
            <person name="Tyler B.M."/>
        </authorList>
    </citation>
    <scope>NUCLEOTIDE SEQUENCE [LARGE SCALE GENOMIC DNA]</scope>
    <source>
        <strain evidence="2">Emoy2</strain>
    </source>
</reference>
<dbReference type="InParanoid" id="M4BX71"/>
<proteinExistence type="predicted"/>
<dbReference type="Proteomes" id="UP000011713">
    <property type="component" value="Unassembled WGS sequence"/>
</dbReference>
<evidence type="ECO:0000313" key="2">
    <source>
        <dbReference type="Proteomes" id="UP000011713"/>
    </source>
</evidence>
<organism evidence="1 2">
    <name type="scientific">Hyaloperonospora arabidopsidis (strain Emoy2)</name>
    <name type="common">Downy mildew agent</name>
    <name type="synonym">Peronospora arabidopsidis</name>
    <dbReference type="NCBI Taxonomy" id="559515"/>
    <lineage>
        <taxon>Eukaryota</taxon>
        <taxon>Sar</taxon>
        <taxon>Stramenopiles</taxon>
        <taxon>Oomycota</taxon>
        <taxon>Peronosporomycetes</taxon>
        <taxon>Peronosporales</taxon>
        <taxon>Peronosporaceae</taxon>
        <taxon>Hyaloperonospora</taxon>
    </lineage>
</organism>
<evidence type="ECO:0000313" key="1">
    <source>
        <dbReference type="EnsemblProtists" id="HpaP811151"/>
    </source>
</evidence>
<dbReference type="HOGENOM" id="CLU_2872391_0_0_1"/>
<sequence>MASQSDTRYIRTGGSGDGVSLSISIPGIMRAWFKRRLAKFLHEDTLDDAFSSNVRFESPDLMLA</sequence>
<reference evidence="1" key="2">
    <citation type="submission" date="2015-06" db="UniProtKB">
        <authorList>
            <consortium name="EnsemblProtists"/>
        </authorList>
    </citation>
    <scope>IDENTIFICATION</scope>
    <source>
        <strain evidence="1">Emoy2</strain>
    </source>
</reference>
<dbReference type="AlphaFoldDB" id="M4BX71"/>
<dbReference type="EMBL" id="JH598017">
    <property type="status" value="NOT_ANNOTATED_CDS"/>
    <property type="molecule type" value="Genomic_DNA"/>
</dbReference>
<accession>M4BX71</accession>
<name>M4BX71_HYAAE</name>
<dbReference type="EnsemblProtists" id="HpaT811151">
    <property type="protein sequence ID" value="HpaP811151"/>
    <property type="gene ID" value="HpaG811151"/>
</dbReference>